<dbReference type="Proteomes" id="UP000253951">
    <property type="component" value="Chromosome"/>
</dbReference>
<keyword evidence="3" id="KW-1185">Reference proteome</keyword>
<dbReference type="Gene3D" id="3.40.50.10140">
    <property type="entry name" value="Toll/interleukin-1 receptor homology (TIR) domain"/>
    <property type="match status" value="1"/>
</dbReference>
<dbReference type="RefSeq" id="WP_114678845.1">
    <property type="nucleotide sequence ID" value="NZ_CP031188.1"/>
</dbReference>
<protein>
    <submittedName>
        <fullName evidence="2">TIR domain-containing protein</fullName>
    </submittedName>
</protein>
<accession>A0A345HES7</accession>
<reference evidence="2 3" key="1">
    <citation type="submission" date="2018-07" db="EMBL/GenBank/DDBJ databases">
        <title>Complete genome sequence of Flavobacterium arcticum type strain SM1502T.</title>
        <authorList>
            <person name="Li Y."/>
            <person name="Li D.-D."/>
        </authorList>
    </citation>
    <scope>NUCLEOTIDE SEQUENCE [LARGE SCALE GENOMIC DNA]</scope>
    <source>
        <strain evidence="2 3">SM1502</strain>
    </source>
</reference>
<dbReference type="InterPro" id="IPR000157">
    <property type="entry name" value="TIR_dom"/>
</dbReference>
<dbReference type="AlphaFoldDB" id="A0A345HES7"/>
<evidence type="ECO:0000259" key="1">
    <source>
        <dbReference type="PROSITE" id="PS50104"/>
    </source>
</evidence>
<feature type="domain" description="TIR" evidence="1">
    <location>
        <begin position="118"/>
        <end position="251"/>
    </location>
</feature>
<name>A0A345HES7_9FLAO</name>
<sequence>MNLKRKIELLKKVLTGANEITKESSEAPEFRSWKSLTERTLIKIFGKNSHEVREFNDLDFFYDAMIYYSDEDYSRDDLIEFRKDLQIAKNLINSYIEEFEEELIEDIGDELEESNTEIIEKNFISHSSMDKYIVEELIEIIEVLGIDSDKIFCSSFPGYGIPLGENFLDKIKQELSENSLILFVLSKKFYNSPVSLCEMGATWALSKQHIPIIVPPFNYKEMKGVIPLTQGFIINSSDELNLFKEKIETFFDVKNISFNVWERKRDRIINRINKNIT</sequence>
<proteinExistence type="predicted"/>
<evidence type="ECO:0000313" key="2">
    <source>
        <dbReference type="EMBL" id="AXG75087.1"/>
    </source>
</evidence>
<gene>
    <name evidence="2" type="ORF">DVK85_12950</name>
</gene>
<dbReference type="KEGG" id="fat:DVK85_12950"/>
<evidence type="ECO:0000313" key="3">
    <source>
        <dbReference type="Proteomes" id="UP000253951"/>
    </source>
</evidence>
<dbReference type="InterPro" id="IPR035897">
    <property type="entry name" value="Toll_tir_struct_dom_sf"/>
</dbReference>
<dbReference type="OrthoDB" id="4772211at2"/>
<dbReference type="SUPFAM" id="SSF52200">
    <property type="entry name" value="Toll/Interleukin receptor TIR domain"/>
    <property type="match status" value="1"/>
</dbReference>
<dbReference type="Pfam" id="PF13676">
    <property type="entry name" value="TIR_2"/>
    <property type="match status" value="1"/>
</dbReference>
<dbReference type="GO" id="GO:0007165">
    <property type="term" value="P:signal transduction"/>
    <property type="evidence" value="ECO:0007669"/>
    <property type="project" value="InterPro"/>
</dbReference>
<dbReference type="EMBL" id="CP031188">
    <property type="protein sequence ID" value="AXG75087.1"/>
    <property type="molecule type" value="Genomic_DNA"/>
</dbReference>
<dbReference type="PROSITE" id="PS50104">
    <property type="entry name" value="TIR"/>
    <property type="match status" value="1"/>
</dbReference>
<organism evidence="2 3">
    <name type="scientific">Flavobacterium arcticum</name>
    <dbReference type="NCBI Taxonomy" id="1784713"/>
    <lineage>
        <taxon>Bacteria</taxon>
        <taxon>Pseudomonadati</taxon>
        <taxon>Bacteroidota</taxon>
        <taxon>Flavobacteriia</taxon>
        <taxon>Flavobacteriales</taxon>
        <taxon>Flavobacteriaceae</taxon>
        <taxon>Flavobacterium</taxon>
    </lineage>
</organism>